<reference evidence="2" key="1">
    <citation type="submission" date="2015-08" db="EMBL/GenBank/DDBJ databases">
        <title>Cronobacter phage Dev-CD-23823.</title>
        <authorList>
            <person name="Kajsik M."/>
            <person name="Drahovska H."/>
        </authorList>
    </citation>
    <scope>NUCLEOTIDE SEQUENCE [LARGE SCALE GENOMIC DNA]</scope>
</reference>
<dbReference type="Proteomes" id="UP000203587">
    <property type="component" value="Segment"/>
</dbReference>
<gene>
    <name evidence="1" type="primary">gp43</name>
</gene>
<proteinExistence type="predicted"/>
<dbReference type="OrthoDB" id="24356at10239"/>
<evidence type="ECO:0000313" key="2">
    <source>
        <dbReference type="Proteomes" id="UP000203587"/>
    </source>
</evidence>
<dbReference type="EMBL" id="LN878149">
    <property type="protein sequence ID" value="CUH74618.1"/>
    <property type="molecule type" value="Genomic_DNA"/>
</dbReference>
<dbReference type="KEGG" id="vg:26794640"/>
<dbReference type="Pfam" id="PF11123">
    <property type="entry name" value="DNA_Packaging_2"/>
    <property type="match status" value="1"/>
</dbReference>
<dbReference type="InterPro" id="IPR024345">
    <property type="entry name" value="DNA_matur_Phage_T7-like"/>
</dbReference>
<protein>
    <submittedName>
        <fullName evidence="1">Uncharacterized protein</fullName>
    </submittedName>
</protein>
<keyword evidence="2" id="KW-1185">Reference proteome</keyword>
<dbReference type="RefSeq" id="YP_009223417.1">
    <property type="nucleotide sequence ID" value="NC_029070.1"/>
</dbReference>
<sequence length="111" mass="12585">MENLTDDEKLELFKKMLAEMDNEALAKLLLNKSLQKLALLLEEDMATAADYNVIRALLKDNNIGIVPTRKNAMGALKEKLLNRSKEADQGSNIIPQDELTQVDITDFMQRH</sequence>
<accession>A0A0K8IWM7</accession>
<organism evidence="1 2">
    <name type="scientific">Cronobacter phage Dev-CD-23823</name>
    <dbReference type="NCBI Taxonomy" id="1712539"/>
    <lineage>
        <taxon>Viruses</taxon>
        <taxon>Duplodnaviria</taxon>
        <taxon>Heunggongvirae</taxon>
        <taxon>Uroviricota</taxon>
        <taxon>Caudoviricetes</taxon>
        <taxon>Autographivirales</taxon>
        <taxon>Autonotataviridae</taxon>
        <taxon>Melnykvirinae</taxon>
        <taxon>Cronosvirus</taxon>
        <taxon>Cronosvirus DevCD23823</taxon>
    </lineage>
</organism>
<evidence type="ECO:0000313" key="1">
    <source>
        <dbReference type="EMBL" id="CUH74618.1"/>
    </source>
</evidence>
<name>A0A0K8IWM7_9CAUD</name>
<dbReference type="GeneID" id="26794640"/>